<name>A0AAE0GRS3_9CHLO</name>
<protein>
    <submittedName>
        <fullName evidence="2">Uncharacterized protein</fullName>
    </submittedName>
</protein>
<sequence>MQDYEEGDEFDLSAFDEAEDFEKLDKELQENNDYDTDDEHGGLSNDDFLASVKVKTLGALTAGPFTEREITEVGRLLKSVLLQAQKTVTIFSVEGKKYPNSATPFLHVKVASIEEARVLVEYAVVVVDNQDFLITPKSSKLTSITIGFKSLRAGKQPKLAHILAHIIASPISKFIKEVTFQQSFTVHSRIKPSPSPGDRKKSSGQGRAERLSEIAQAEGAELQNRFTALQDMDFES</sequence>
<dbReference type="EMBL" id="LGRX02003002">
    <property type="protein sequence ID" value="KAK3283154.1"/>
    <property type="molecule type" value="Genomic_DNA"/>
</dbReference>
<gene>
    <name evidence="2" type="ORF">CYMTET_9138</name>
</gene>
<dbReference type="Proteomes" id="UP001190700">
    <property type="component" value="Unassembled WGS sequence"/>
</dbReference>
<feature type="compositionally biased region" description="Basic and acidic residues" evidence="1">
    <location>
        <begin position="197"/>
        <end position="210"/>
    </location>
</feature>
<evidence type="ECO:0000313" key="2">
    <source>
        <dbReference type="EMBL" id="KAK3283154.1"/>
    </source>
</evidence>
<proteinExistence type="predicted"/>
<evidence type="ECO:0000256" key="1">
    <source>
        <dbReference type="SAM" id="MobiDB-lite"/>
    </source>
</evidence>
<reference evidence="2 3" key="1">
    <citation type="journal article" date="2015" name="Genome Biol. Evol.">
        <title>Comparative Genomics of a Bacterivorous Green Alga Reveals Evolutionary Causalities and Consequences of Phago-Mixotrophic Mode of Nutrition.</title>
        <authorList>
            <person name="Burns J.A."/>
            <person name="Paasch A."/>
            <person name="Narechania A."/>
            <person name="Kim E."/>
        </authorList>
    </citation>
    <scope>NUCLEOTIDE SEQUENCE [LARGE SCALE GENOMIC DNA]</scope>
    <source>
        <strain evidence="2 3">PLY_AMNH</strain>
    </source>
</reference>
<dbReference type="AlphaFoldDB" id="A0AAE0GRS3"/>
<evidence type="ECO:0000313" key="3">
    <source>
        <dbReference type="Proteomes" id="UP001190700"/>
    </source>
</evidence>
<accession>A0AAE0GRS3</accession>
<organism evidence="2 3">
    <name type="scientific">Cymbomonas tetramitiformis</name>
    <dbReference type="NCBI Taxonomy" id="36881"/>
    <lineage>
        <taxon>Eukaryota</taxon>
        <taxon>Viridiplantae</taxon>
        <taxon>Chlorophyta</taxon>
        <taxon>Pyramimonadophyceae</taxon>
        <taxon>Pyramimonadales</taxon>
        <taxon>Pyramimonadaceae</taxon>
        <taxon>Cymbomonas</taxon>
    </lineage>
</organism>
<comment type="caution">
    <text evidence="2">The sequence shown here is derived from an EMBL/GenBank/DDBJ whole genome shotgun (WGS) entry which is preliminary data.</text>
</comment>
<feature type="region of interest" description="Disordered" evidence="1">
    <location>
        <begin position="188"/>
        <end position="210"/>
    </location>
</feature>
<keyword evidence="3" id="KW-1185">Reference proteome</keyword>